<evidence type="ECO:0000313" key="2">
    <source>
        <dbReference type="Proteomes" id="UP001652660"/>
    </source>
</evidence>
<dbReference type="RefSeq" id="XP_071925020.1">
    <property type="nucleotide sequence ID" value="XM_072068919.1"/>
</dbReference>
<name>A0ABM4VZP9_COFAR</name>
<accession>A0ABM4VZP9</accession>
<dbReference type="Proteomes" id="UP001652660">
    <property type="component" value="Chromosome 1e"/>
</dbReference>
<sequence length="132" mass="15245">MQFDSDMDAYECYSNYAAMKGFIVRKKYINRDKDGMITSRWFTCCKESRRQLDEQDKRTRMYSAHTKTGCGARMGISLNRILKKYVVADFSSDLMAKPVGSAYNIGCKEDDVKKHLSTRRERSLNYGEAGSF</sequence>
<dbReference type="Pfam" id="PF03101">
    <property type="entry name" value="FAR1"/>
    <property type="match status" value="1"/>
</dbReference>
<dbReference type="PANTHER" id="PTHR46328:SF34">
    <property type="entry name" value="PROTEIN FAR1-RELATED SEQUENCE 5-LIKE"/>
    <property type="match status" value="1"/>
</dbReference>
<proteinExistence type="predicted"/>
<dbReference type="GeneID" id="140016038"/>
<reference evidence="3" key="2">
    <citation type="submission" date="2025-08" db="UniProtKB">
        <authorList>
            <consortium name="RefSeq"/>
        </authorList>
    </citation>
    <scope>IDENTIFICATION</scope>
    <source>
        <tissue evidence="3">Leaves</tissue>
    </source>
</reference>
<evidence type="ECO:0000313" key="3">
    <source>
        <dbReference type="RefSeq" id="XP_071925020.1"/>
    </source>
</evidence>
<feature type="domain" description="FAR1" evidence="1">
    <location>
        <begin position="12"/>
        <end position="92"/>
    </location>
</feature>
<keyword evidence="2" id="KW-1185">Reference proteome</keyword>
<organism evidence="2 3">
    <name type="scientific">Coffea arabica</name>
    <name type="common">Arabian coffee</name>
    <dbReference type="NCBI Taxonomy" id="13443"/>
    <lineage>
        <taxon>Eukaryota</taxon>
        <taxon>Viridiplantae</taxon>
        <taxon>Streptophyta</taxon>
        <taxon>Embryophyta</taxon>
        <taxon>Tracheophyta</taxon>
        <taxon>Spermatophyta</taxon>
        <taxon>Magnoliopsida</taxon>
        <taxon>eudicotyledons</taxon>
        <taxon>Gunneridae</taxon>
        <taxon>Pentapetalae</taxon>
        <taxon>asterids</taxon>
        <taxon>lamiids</taxon>
        <taxon>Gentianales</taxon>
        <taxon>Rubiaceae</taxon>
        <taxon>Ixoroideae</taxon>
        <taxon>Gardenieae complex</taxon>
        <taxon>Bertiereae - Coffeeae clade</taxon>
        <taxon>Coffeeae</taxon>
        <taxon>Coffea</taxon>
    </lineage>
</organism>
<gene>
    <name evidence="3" type="primary">LOC140016038</name>
</gene>
<protein>
    <recommendedName>
        <fullName evidence="1">FAR1 domain-containing protein</fullName>
    </recommendedName>
</protein>
<dbReference type="InterPro" id="IPR004330">
    <property type="entry name" value="FAR1_DNA_bnd_dom"/>
</dbReference>
<reference evidence="2" key="1">
    <citation type="journal article" date="2025" name="Foods">
        <title>Unveiling the Microbial Signatures of Arabica Coffee Cherries: Insights into Ripeness Specific Diversity, Functional Traits, and Implications for Quality and Safety.</title>
        <authorList>
            <consortium name="RefSeq"/>
            <person name="Tenea G.N."/>
            <person name="Cifuentes V."/>
            <person name="Reyes P."/>
            <person name="Cevallos-Vallejos M."/>
        </authorList>
    </citation>
    <scope>NUCLEOTIDE SEQUENCE [LARGE SCALE GENOMIC DNA]</scope>
</reference>
<evidence type="ECO:0000259" key="1">
    <source>
        <dbReference type="Pfam" id="PF03101"/>
    </source>
</evidence>
<dbReference type="PANTHER" id="PTHR46328">
    <property type="entry name" value="FAR-RED IMPAIRED RESPONSIVE (FAR1) FAMILY PROTEIN-RELATED"/>
    <property type="match status" value="1"/>
</dbReference>